<dbReference type="Proteomes" id="UP000233551">
    <property type="component" value="Unassembled WGS sequence"/>
</dbReference>
<organism evidence="1 2">
    <name type="scientific">Punica granatum</name>
    <name type="common">Pomegranate</name>
    <dbReference type="NCBI Taxonomy" id="22663"/>
    <lineage>
        <taxon>Eukaryota</taxon>
        <taxon>Viridiplantae</taxon>
        <taxon>Streptophyta</taxon>
        <taxon>Embryophyta</taxon>
        <taxon>Tracheophyta</taxon>
        <taxon>Spermatophyta</taxon>
        <taxon>Magnoliopsida</taxon>
        <taxon>eudicotyledons</taxon>
        <taxon>Gunneridae</taxon>
        <taxon>Pentapetalae</taxon>
        <taxon>rosids</taxon>
        <taxon>malvids</taxon>
        <taxon>Myrtales</taxon>
        <taxon>Lythraceae</taxon>
        <taxon>Punica</taxon>
    </lineage>
</organism>
<dbReference type="AlphaFoldDB" id="A0A2I0KNP6"/>
<keyword evidence="2" id="KW-1185">Reference proteome</keyword>
<accession>A0A2I0KNP6</accession>
<dbReference type="EMBL" id="PGOL01000475">
    <property type="protein sequence ID" value="PKI70059.1"/>
    <property type="molecule type" value="Genomic_DNA"/>
</dbReference>
<evidence type="ECO:0000313" key="1">
    <source>
        <dbReference type="EMBL" id="PKI70059.1"/>
    </source>
</evidence>
<gene>
    <name evidence="1" type="ORF">CRG98_009522</name>
</gene>
<name>A0A2I0KNP6_PUNGR</name>
<sequence length="140" mass="15655">MATTSGVIRKADFVGEAHLAELEAAWKRDTFLREGDRNMANRNSNARASIHCSGSEKVTLTTSQETYEMLTDPTETKIWREVIEKKKGCSYGLIDLPFRPNCHEAGPFGTASRVNPAMSEQFEMLKGLIFKLAKKVDKVT</sequence>
<evidence type="ECO:0000313" key="2">
    <source>
        <dbReference type="Proteomes" id="UP000233551"/>
    </source>
</evidence>
<proteinExistence type="predicted"/>
<comment type="caution">
    <text evidence="1">The sequence shown here is derived from an EMBL/GenBank/DDBJ whole genome shotgun (WGS) entry which is preliminary data.</text>
</comment>
<reference evidence="1 2" key="1">
    <citation type="submission" date="2017-11" db="EMBL/GenBank/DDBJ databases">
        <title>De-novo sequencing of pomegranate (Punica granatum L.) genome.</title>
        <authorList>
            <person name="Akparov Z."/>
            <person name="Amiraslanov A."/>
            <person name="Hajiyeva S."/>
            <person name="Abbasov M."/>
            <person name="Kaur K."/>
            <person name="Hamwieh A."/>
            <person name="Solovyev V."/>
            <person name="Salamov A."/>
            <person name="Braich B."/>
            <person name="Kosarev P."/>
            <person name="Mahmoud A."/>
            <person name="Hajiyev E."/>
            <person name="Babayeva S."/>
            <person name="Izzatullayeva V."/>
            <person name="Mammadov A."/>
            <person name="Mammadov A."/>
            <person name="Sharifova S."/>
            <person name="Ojaghi J."/>
            <person name="Eynullazada K."/>
            <person name="Bayramov B."/>
            <person name="Abdulazimova A."/>
            <person name="Shahmuradov I."/>
        </authorList>
    </citation>
    <scope>NUCLEOTIDE SEQUENCE [LARGE SCALE GENOMIC DNA]</scope>
    <source>
        <strain evidence="2">cv. AG2017</strain>
        <tissue evidence="1">Leaf</tissue>
    </source>
</reference>
<protein>
    <submittedName>
        <fullName evidence="1">Uncharacterized protein</fullName>
    </submittedName>
</protein>